<accession>A0A540VQS0</accession>
<protein>
    <submittedName>
        <fullName evidence="1">Nucleotidyltransferase family protein</fullName>
    </submittedName>
</protein>
<dbReference type="GO" id="GO:0016740">
    <property type="term" value="F:transferase activity"/>
    <property type="evidence" value="ECO:0007669"/>
    <property type="project" value="UniProtKB-KW"/>
</dbReference>
<dbReference type="Proteomes" id="UP000315400">
    <property type="component" value="Unassembled WGS sequence"/>
</dbReference>
<organism evidence="1 2">
    <name type="scientific">Spiribacter salinus</name>
    <dbReference type="NCBI Taxonomy" id="1335746"/>
    <lineage>
        <taxon>Bacteria</taxon>
        <taxon>Pseudomonadati</taxon>
        <taxon>Pseudomonadota</taxon>
        <taxon>Gammaproteobacteria</taxon>
        <taxon>Chromatiales</taxon>
        <taxon>Ectothiorhodospiraceae</taxon>
        <taxon>Spiribacter</taxon>
    </lineage>
</organism>
<dbReference type="AlphaFoldDB" id="A0A540VQS0"/>
<sequence length="367" mass="41603">MNILLQVLREPVYMADLPLTRWDDLLRFARHARLLGTLHALAERHGLLHNLPQQPRDWLIADRIRSDHLQTLVRNELAQVIRALGDGAPPIVLLKGAAYMAAGLPTAAGRRIADLDLLIPAEALDRTEALLQAAGWRTQALTDYDHYYYRKLSHELPPLTHPARGVEVDIHHNLTPPVSRLRPDAGALLDAAIPLEQAPWPFGRCQVLSPTDMVLHSATHLLFNDELRGGLRDVYDLHRLCLHFAAVDPNFWTSLDARATELGLQRPLWYALRALERLLATPVPERQAKRVRASSPNPALDKFMAQLIDRVLAPRDPNRLSAPISGWLLFVRSHWVRMPPTLLVTHLTRKWIGRFRNNPPYSSPQPR</sequence>
<dbReference type="InterPro" id="IPR039498">
    <property type="entry name" value="NTP_transf_5"/>
</dbReference>
<dbReference type="Pfam" id="PF14907">
    <property type="entry name" value="NTP_transf_5"/>
    <property type="match status" value="1"/>
</dbReference>
<dbReference type="EMBL" id="VIFK01000096">
    <property type="protein sequence ID" value="TQE99078.1"/>
    <property type="molecule type" value="Genomic_DNA"/>
</dbReference>
<evidence type="ECO:0000313" key="1">
    <source>
        <dbReference type="EMBL" id="TQE99078.1"/>
    </source>
</evidence>
<reference evidence="1 2" key="1">
    <citation type="submission" date="2019-06" db="EMBL/GenBank/DDBJ databases">
        <title>Metagenome assembled Genome of Spiribacter salinus SL48-SHIP from the microbial mat of Salt Lake 48 (Novosibirsk region, Russia).</title>
        <authorList>
            <person name="Shipova A."/>
            <person name="Rozanov A.S."/>
            <person name="Bryanskaya A.V."/>
            <person name="Peltek S.E."/>
        </authorList>
    </citation>
    <scope>NUCLEOTIDE SEQUENCE [LARGE SCALE GENOMIC DNA]</scope>
    <source>
        <strain evidence="1">SL48-SHIP-2</strain>
    </source>
</reference>
<proteinExistence type="predicted"/>
<evidence type="ECO:0000313" key="2">
    <source>
        <dbReference type="Proteomes" id="UP000315400"/>
    </source>
</evidence>
<keyword evidence="1" id="KW-0808">Transferase</keyword>
<comment type="caution">
    <text evidence="1">The sequence shown here is derived from an EMBL/GenBank/DDBJ whole genome shotgun (WGS) entry which is preliminary data.</text>
</comment>
<name>A0A540VQS0_9GAMM</name>
<gene>
    <name evidence="1" type="ORF">FKY71_10515</name>
</gene>